<sequence>MHNQGTKHGKSKKFFNSWKDSSISNGPEVEKDRMFLIQILDRIGLFRGAYQLLFSGQRFETQMHFLQAMRILAKFYYELCLSIEQLLSISCGFLLKEVII</sequence>
<evidence type="ECO:0000313" key="2">
    <source>
        <dbReference type="Proteomes" id="UP000324800"/>
    </source>
</evidence>
<dbReference type="AlphaFoldDB" id="A0A5J4SND7"/>
<gene>
    <name evidence="1" type="ORF">EZS28_052015</name>
</gene>
<accession>A0A5J4SND7</accession>
<organism evidence="1 2">
    <name type="scientific">Streblomastix strix</name>
    <dbReference type="NCBI Taxonomy" id="222440"/>
    <lineage>
        <taxon>Eukaryota</taxon>
        <taxon>Metamonada</taxon>
        <taxon>Preaxostyla</taxon>
        <taxon>Oxymonadida</taxon>
        <taxon>Streblomastigidae</taxon>
        <taxon>Streblomastix</taxon>
    </lineage>
</organism>
<evidence type="ECO:0000313" key="1">
    <source>
        <dbReference type="EMBL" id="KAA6347616.1"/>
    </source>
</evidence>
<name>A0A5J4SND7_9EUKA</name>
<dbReference type="Proteomes" id="UP000324800">
    <property type="component" value="Unassembled WGS sequence"/>
</dbReference>
<dbReference type="EMBL" id="SNRW01039996">
    <property type="protein sequence ID" value="KAA6347616.1"/>
    <property type="molecule type" value="Genomic_DNA"/>
</dbReference>
<comment type="caution">
    <text evidence="1">The sequence shown here is derived from an EMBL/GenBank/DDBJ whole genome shotgun (WGS) entry which is preliminary data.</text>
</comment>
<reference evidence="1 2" key="1">
    <citation type="submission" date="2019-03" db="EMBL/GenBank/DDBJ databases">
        <title>Single cell metagenomics reveals metabolic interactions within the superorganism composed of flagellate Streblomastix strix and complex community of Bacteroidetes bacteria on its surface.</title>
        <authorList>
            <person name="Treitli S.C."/>
            <person name="Kolisko M."/>
            <person name="Husnik F."/>
            <person name="Keeling P."/>
            <person name="Hampl V."/>
        </authorList>
    </citation>
    <scope>NUCLEOTIDE SEQUENCE [LARGE SCALE GENOMIC DNA]</scope>
    <source>
        <strain evidence="1">ST1C</strain>
    </source>
</reference>
<proteinExistence type="predicted"/>
<protein>
    <submittedName>
        <fullName evidence="1">Uncharacterized protein</fullName>
    </submittedName>
</protein>